<sequence length="149" mass="17521">MNFVEHVWDHLRTGQINNYPQPIALNLGLAYTVKLNDKKTNLFWLPFEYTGLAYIDLGQQVNVHPYYRGRIIEEIELSRGTDLHKPQTEDALIKAICMKSWEIHQLLQQEKYADLQGNVSDFLMKMLYVVDWLRYYNSVKMVGSAKRIV</sequence>
<organism evidence="1">
    <name type="scientific">Paenibacillus sp. SYP-B3998</name>
    <dbReference type="NCBI Taxonomy" id="2678564"/>
    <lineage>
        <taxon>Bacteria</taxon>
        <taxon>Bacillati</taxon>
        <taxon>Bacillota</taxon>
        <taxon>Bacilli</taxon>
        <taxon>Bacillales</taxon>
        <taxon>Paenibacillaceae</taxon>
        <taxon>Paenibacillus</taxon>
    </lineage>
</organism>
<gene>
    <name evidence="1" type="ORF">GK047_18560</name>
</gene>
<evidence type="ECO:0000313" key="1">
    <source>
        <dbReference type="EMBL" id="NEW08005.1"/>
    </source>
</evidence>
<reference evidence="1" key="1">
    <citation type="submission" date="2020-02" db="EMBL/GenBank/DDBJ databases">
        <authorList>
            <person name="Shen X.-R."/>
            <person name="Zhang Y.-X."/>
        </authorList>
    </citation>
    <scope>NUCLEOTIDE SEQUENCE</scope>
    <source>
        <strain evidence="1">SYP-B3998</strain>
    </source>
</reference>
<dbReference type="AlphaFoldDB" id="A0A6G4A0V7"/>
<dbReference type="EMBL" id="JAAIKC010000007">
    <property type="protein sequence ID" value="NEW08005.1"/>
    <property type="molecule type" value="Genomic_DNA"/>
</dbReference>
<name>A0A6G4A0V7_9BACL</name>
<accession>A0A6G4A0V7</accession>
<proteinExistence type="predicted"/>
<dbReference type="RefSeq" id="WP_163950018.1">
    <property type="nucleotide sequence ID" value="NZ_JAAIKC010000007.1"/>
</dbReference>
<comment type="caution">
    <text evidence="1">The sequence shown here is derived from an EMBL/GenBank/DDBJ whole genome shotgun (WGS) entry which is preliminary data.</text>
</comment>
<protein>
    <submittedName>
        <fullName evidence="1">Uncharacterized protein</fullName>
    </submittedName>
</protein>